<accession>A0A4Z0BM47</accession>
<sequence>MLKIVDRFGEPVVLVGTATDKYRVRAHDLGNGHLEVSASRVIRWEEADWSPEYLQDVRECISKAHEEADPEEVRAKNLARASRRARTRIRRLCKAMGADTLLTLTYRAEQRDLALAKRHTKEFVRRVARVHPGFACVVGFEEQQRKTWHMHFAVAGIPPYYVHKGCVVRSYDLLRSIWRSVVGDLSGNVDVARRRRHRDKSGARIAGYISKYITKAFAEGEKWSNRWTHYGACDVPVPVDLGEVSNLADALSDAFALVEEWQQVATFRLDRWKEWAFLAVERPPSRRSR</sequence>
<dbReference type="AlphaFoldDB" id="A0A4Z0BM47"/>
<evidence type="ECO:0000313" key="3">
    <source>
        <dbReference type="Proteomes" id="UP000297839"/>
    </source>
</evidence>
<evidence type="ECO:0000313" key="2">
    <source>
        <dbReference type="EMBL" id="TFY99008.1"/>
    </source>
</evidence>
<dbReference type="OrthoDB" id="3173306at2"/>
<dbReference type="InterPro" id="IPR056906">
    <property type="entry name" value="ORF2/G2P_dom"/>
</dbReference>
<feature type="domain" description="Replication-associated protein ORF2/G2P" evidence="1">
    <location>
        <begin position="100"/>
        <end position="216"/>
    </location>
</feature>
<reference evidence="2 3" key="1">
    <citation type="submission" date="2019-03" db="EMBL/GenBank/DDBJ databases">
        <title>Ramlibacter sp. 18x22-1, whole genome shotgun sequence.</title>
        <authorList>
            <person name="Zhang X."/>
            <person name="Feng G."/>
            <person name="Zhu H."/>
        </authorList>
    </citation>
    <scope>NUCLEOTIDE SEQUENCE [LARGE SCALE GENOMIC DNA]</scope>
    <source>
        <strain evidence="2 3">18x22-1</strain>
    </source>
</reference>
<dbReference type="EMBL" id="SMLK01000005">
    <property type="protein sequence ID" value="TFY99008.1"/>
    <property type="molecule type" value="Genomic_DNA"/>
</dbReference>
<dbReference type="Proteomes" id="UP000297839">
    <property type="component" value="Unassembled WGS sequence"/>
</dbReference>
<evidence type="ECO:0000259" key="1">
    <source>
        <dbReference type="Pfam" id="PF23343"/>
    </source>
</evidence>
<gene>
    <name evidence="2" type="ORF">EZ216_15710</name>
</gene>
<protein>
    <recommendedName>
        <fullName evidence="1">Replication-associated protein ORF2/G2P domain-containing protein</fullName>
    </recommendedName>
</protein>
<proteinExistence type="predicted"/>
<dbReference type="RefSeq" id="WP_135250727.1">
    <property type="nucleotide sequence ID" value="NZ_SMLK01000005.1"/>
</dbReference>
<keyword evidence="3" id="KW-1185">Reference proteome</keyword>
<organism evidence="2 3">
    <name type="scientific">Ramlibacter humi</name>
    <dbReference type="NCBI Taxonomy" id="2530451"/>
    <lineage>
        <taxon>Bacteria</taxon>
        <taxon>Pseudomonadati</taxon>
        <taxon>Pseudomonadota</taxon>
        <taxon>Betaproteobacteria</taxon>
        <taxon>Burkholderiales</taxon>
        <taxon>Comamonadaceae</taxon>
        <taxon>Ramlibacter</taxon>
    </lineage>
</organism>
<dbReference type="Pfam" id="PF23343">
    <property type="entry name" value="REP_ORF2-G2P"/>
    <property type="match status" value="1"/>
</dbReference>
<name>A0A4Z0BM47_9BURK</name>
<comment type="caution">
    <text evidence="2">The sequence shown here is derived from an EMBL/GenBank/DDBJ whole genome shotgun (WGS) entry which is preliminary data.</text>
</comment>